<accession>X1HVY6</accession>
<dbReference type="EMBL" id="BARU01017594">
    <property type="protein sequence ID" value="GAH61250.1"/>
    <property type="molecule type" value="Genomic_DNA"/>
</dbReference>
<name>X1HVY6_9ZZZZ</name>
<protein>
    <submittedName>
        <fullName evidence="1">Uncharacterized protein</fullName>
    </submittedName>
</protein>
<evidence type="ECO:0000313" key="1">
    <source>
        <dbReference type="EMBL" id="GAH61250.1"/>
    </source>
</evidence>
<sequence length="61" mass="6493">MSMNGPSAITALGYLNVLIILRGKKLRSAKCIIGINSLSGRVLITISGIIERSFAFSLIAE</sequence>
<proteinExistence type="predicted"/>
<gene>
    <name evidence="1" type="ORF">S03H2_29169</name>
</gene>
<comment type="caution">
    <text evidence="1">The sequence shown here is derived from an EMBL/GenBank/DDBJ whole genome shotgun (WGS) entry which is preliminary data.</text>
</comment>
<dbReference type="AlphaFoldDB" id="X1HVY6"/>
<organism evidence="1">
    <name type="scientific">marine sediment metagenome</name>
    <dbReference type="NCBI Taxonomy" id="412755"/>
    <lineage>
        <taxon>unclassified sequences</taxon>
        <taxon>metagenomes</taxon>
        <taxon>ecological metagenomes</taxon>
    </lineage>
</organism>
<reference evidence="1" key="1">
    <citation type="journal article" date="2014" name="Front. Microbiol.">
        <title>High frequency of phylogenetically diverse reductive dehalogenase-homologous genes in deep subseafloor sedimentary metagenomes.</title>
        <authorList>
            <person name="Kawai M."/>
            <person name="Futagami T."/>
            <person name="Toyoda A."/>
            <person name="Takaki Y."/>
            <person name="Nishi S."/>
            <person name="Hori S."/>
            <person name="Arai W."/>
            <person name="Tsubouchi T."/>
            <person name="Morono Y."/>
            <person name="Uchiyama I."/>
            <person name="Ito T."/>
            <person name="Fujiyama A."/>
            <person name="Inagaki F."/>
            <person name="Takami H."/>
        </authorList>
    </citation>
    <scope>NUCLEOTIDE SEQUENCE</scope>
    <source>
        <strain evidence="1">Expedition CK06-06</strain>
    </source>
</reference>